<evidence type="ECO:0000313" key="9">
    <source>
        <dbReference type="Proteomes" id="UP000434582"/>
    </source>
</evidence>
<feature type="transmembrane region" description="Helical" evidence="7">
    <location>
        <begin position="44"/>
        <end position="68"/>
    </location>
</feature>
<feature type="transmembrane region" description="Helical" evidence="7">
    <location>
        <begin position="224"/>
        <end position="247"/>
    </location>
</feature>
<dbReference type="InterPro" id="IPR005524">
    <property type="entry name" value="DUF318"/>
</dbReference>
<feature type="transmembrane region" description="Helical" evidence="7">
    <location>
        <begin position="325"/>
        <end position="346"/>
    </location>
</feature>
<dbReference type="Pfam" id="PF03773">
    <property type="entry name" value="ArsP_1"/>
    <property type="match status" value="1"/>
</dbReference>
<evidence type="ECO:0000256" key="1">
    <source>
        <dbReference type="ARBA" id="ARBA00004651"/>
    </source>
</evidence>
<dbReference type="OrthoDB" id="9777774at2"/>
<organism evidence="8 9">
    <name type="scientific">Roseospira navarrensis</name>
    <dbReference type="NCBI Taxonomy" id="140058"/>
    <lineage>
        <taxon>Bacteria</taxon>
        <taxon>Pseudomonadati</taxon>
        <taxon>Pseudomonadota</taxon>
        <taxon>Alphaproteobacteria</taxon>
        <taxon>Rhodospirillales</taxon>
        <taxon>Rhodospirillaceae</taxon>
        <taxon>Roseospira</taxon>
    </lineage>
</organism>
<dbReference type="EMBL" id="WIVE01000072">
    <property type="protein sequence ID" value="MQX38131.1"/>
    <property type="molecule type" value="Genomic_DNA"/>
</dbReference>
<feature type="transmembrane region" description="Helical" evidence="7">
    <location>
        <begin position="21"/>
        <end position="38"/>
    </location>
</feature>
<proteinExistence type="inferred from homology"/>
<feature type="transmembrane region" description="Helical" evidence="7">
    <location>
        <begin position="138"/>
        <end position="163"/>
    </location>
</feature>
<feature type="transmembrane region" description="Helical" evidence="7">
    <location>
        <begin position="297"/>
        <end position="319"/>
    </location>
</feature>
<protein>
    <submittedName>
        <fullName evidence="8">Permease</fullName>
    </submittedName>
</protein>
<comment type="subcellular location">
    <subcellularLocation>
        <location evidence="1">Cell membrane</location>
        <topology evidence="1">Multi-pass membrane protein</topology>
    </subcellularLocation>
</comment>
<gene>
    <name evidence="8" type="ORF">GHC57_16570</name>
</gene>
<comment type="similarity">
    <text evidence="2">Belongs to the UPF0718 family.</text>
</comment>
<keyword evidence="4 7" id="KW-0812">Transmembrane</keyword>
<sequence length="350" mass="35171">MKATTLLATRATGALSARRTVPVLIAFVVAGALCLWPAQTVAAVIHAVGSLVSVAPLVVPGLVLSAWITASGAAGRVSRMLLGRGGRTIVVAAAIGAVTPVCGVTVLPLMAGLLAAGVPLAPVMAFWLSSPVTDPGMLAATAATLGPGFAIGKTVAAFGLGLLGGFGTHALAGQAWTANPLRSGMRWKHPTPPGDCGCEGDAGVLWAVWRDPARRSRFVRETAAMARLVTVCLLPAFAAEHALGAVLTPDAFASTLGGSSAWAVPLAVVVGAPAYIDGYAALPLTRALLDHGLSEGAALAFLVSGGVVSIWGALAILPVLRLRPFLLYLGFALAGSLASGWVYGWVGAGP</sequence>
<accession>A0A7X1ZIB9</accession>
<feature type="transmembrane region" description="Helical" evidence="7">
    <location>
        <begin position="89"/>
        <end position="118"/>
    </location>
</feature>
<keyword evidence="3" id="KW-1003">Cell membrane</keyword>
<evidence type="ECO:0000256" key="3">
    <source>
        <dbReference type="ARBA" id="ARBA00022475"/>
    </source>
</evidence>
<name>A0A7X1ZIB9_9PROT</name>
<keyword evidence="9" id="KW-1185">Reference proteome</keyword>
<dbReference type="GO" id="GO:0005886">
    <property type="term" value="C:plasma membrane"/>
    <property type="evidence" value="ECO:0007669"/>
    <property type="project" value="UniProtKB-SubCell"/>
</dbReference>
<evidence type="ECO:0000313" key="8">
    <source>
        <dbReference type="EMBL" id="MQX38131.1"/>
    </source>
</evidence>
<evidence type="ECO:0000256" key="4">
    <source>
        <dbReference type="ARBA" id="ARBA00022692"/>
    </source>
</evidence>
<dbReference type="AlphaFoldDB" id="A0A7X1ZIB9"/>
<feature type="transmembrane region" description="Helical" evidence="7">
    <location>
        <begin position="259"/>
        <end position="276"/>
    </location>
</feature>
<keyword evidence="6 7" id="KW-0472">Membrane</keyword>
<evidence type="ECO:0000256" key="6">
    <source>
        <dbReference type="ARBA" id="ARBA00023136"/>
    </source>
</evidence>
<dbReference type="InterPro" id="IPR053166">
    <property type="entry name" value="UPF0718_permease"/>
</dbReference>
<evidence type="ECO:0000256" key="5">
    <source>
        <dbReference type="ARBA" id="ARBA00022989"/>
    </source>
</evidence>
<dbReference type="RefSeq" id="WP_153346284.1">
    <property type="nucleotide sequence ID" value="NZ_WIVE01000072.1"/>
</dbReference>
<dbReference type="Proteomes" id="UP000434582">
    <property type="component" value="Unassembled WGS sequence"/>
</dbReference>
<evidence type="ECO:0000256" key="2">
    <source>
        <dbReference type="ARBA" id="ARBA00006386"/>
    </source>
</evidence>
<evidence type="ECO:0000256" key="7">
    <source>
        <dbReference type="SAM" id="Phobius"/>
    </source>
</evidence>
<keyword evidence="5 7" id="KW-1133">Transmembrane helix</keyword>
<dbReference type="PANTHER" id="PTHR42775">
    <property type="entry name" value="PERMEASE RV2963-RELATED"/>
    <property type="match status" value="1"/>
</dbReference>
<comment type="caution">
    <text evidence="8">The sequence shown here is derived from an EMBL/GenBank/DDBJ whole genome shotgun (WGS) entry which is preliminary data.</text>
</comment>
<dbReference type="PANTHER" id="PTHR42775:SF1">
    <property type="entry name" value="PERMEASE RV2963-RELATED"/>
    <property type="match status" value="1"/>
</dbReference>
<reference evidence="8 9" key="1">
    <citation type="submission" date="2019-10" db="EMBL/GenBank/DDBJ databases">
        <title>Draft whole-genome sequence of the purple nonsulfur photosynthetic bacterium Roseospira navarrensis DSM 15114.</title>
        <authorList>
            <person name="Kyndt J.A."/>
            <person name="Meyer T.E."/>
        </authorList>
    </citation>
    <scope>NUCLEOTIDE SEQUENCE [LARGE SCALE GENOMIC DNA]</scope>
    <source>
        <strain evidence="8 9">DSM 15114</strain>
    </source>
</reference>